<dbReference type="NCBIfam" id="TIGR01216">
    <property type="entry name" value="ATP_synt_epsi"/>
    <property type="match status" value="1"/>
</dbReference>
<evidence type="ECO:0000259" key="11">
    <source>
        <dbReference type="Pfam" id="PF02823"/>
    </source>
</evidence>
<keyword evidence="3 8" id="KW-0813">Transport</keyword>
<keyword evidence="5 8" id="KW-0472">Membrane</keyword>
<evidence type="ECO:0000256" key="5">
    <source>
        <dbReference type="ARBA" id="ARBA00023136"/>
    </source>
</evidence>
<dbReference type="SUPFAM" id="SSF51344">
    <property type="entry name" value="Epsilon subunit of F1F0-ATP synthase N-terminal domain"/>
    <property type="match status" value="1"/>
</dbReference>
<dbReference type="PANTHER" id="PTHR13822">
    <property type="entry name" value="ATP SYNTHASE DELTA/EPSILON CHAIN"/>
    <property type="match status" value="1"/>
</dbReference>
<reference evidence="13" key="1">
    <citation type="submission" date="2016-10" db="EMBL/GenBank/DDBJ databases">
        <authorList>
            <person name="Varghese N."/>
        </authorList>
    </citation>
    <scope>NUCLEOTIDE SEQUENCE [LARGE SCALE GENOMIC DNA]</scope>
    <source>
        <strain evidence="13">DSM 21843</strain>
    </source>
</reference>
<keyword evidence="6 8" id="KW-0139">CF(1)</keyword>
<dbReference type="InterPro" id="IPR001469">
    <property type="entry name" value="ATP_synth_F1_dsu/esu"/>
</dbReference>
<evidence type="ECO:0000313" key="13">
    <source>
        <dbReference type="Proteomes" id="UP000182975"/>
    </source>
</evidence>
<evidence type="ECO:0000256" key="6">
    <source>
        <dbReference type="ARBA" id="ARBA00023196"/>
    </source>
</evidence>
<evidence type="ECO:0000256" key="1">
    <source>
        <dbReference type="ARBA" id="ARBA00004184"/>
    </source>
</evidence>
<evidence type="ECO:0000256" key="10">
    <source>
        <dbReference type="SAM" id="Coils"/>
    </source>
</evidence>
<keyword evidence="13" id="KW-1185">Reference proteome</keyword>
<feature type="coiled-coil region" evidence="10">
    <location>
        <begin position="92"/>
        <end position="119"/>
    </location>
</feature>
<keyword evidence="8" id="KW-1003">Cell membrane</keyword>
<dbReference type="GO" id="GO:0005524">
    <property type="term" value="F:ATP binding"/>
    <property type="evidence" value="ECO:0007669"/>
    <property type="project" value="UniProtKB-UniRule"/>
</dbReference>
<dbReference type="GO" id="GO:0005886">
    <property type="term" value="C:plasma membrane"/>
    <property type="evidence" value="ECO:0007669"/>
    <property type="project" value="UniProtKB-SubCell"/>
</dbReference>
<dbReference type="EMBL" id="FOEC01000002">
    <property type="protein sequence ID" value="SEO52447.1"/>
    <property type="molecule type" value="Genomic_DNA"/>
</dbReference>
<dbReference type="Gene3D" id="2.60.15.10">
    <property type="entry name" value="F0F1 ATP synthase delta/epsilon subunit, N-terminal"/>
    <property type="match status" value="1"/>
</dbReference>
<proteinExistence type="inferred from homology"/>
<dbReference type="STRING" id="79604.AAY81_08135"/>
<dbReference type="CDD" id="cd12152">
    <property type="entry name" value="F1-ATPase_delta"/>
    <property type="match status" value="1"/>
</dbReference>
<evidence type="ECO:0000256" key="8">
    <source>
        <dbReference type="HAMAP-Rule" id="MF_00530"/>
    </source>
</evidence>
<dbReference type="GO" id="GO:0045259">
    <property type="term" value="C:proton-transporting ATP synthase complex"/>
    <property type="evidence" value="ECO:0007669"/>
    <property type="project" value="UniProtKB-KW"/>
</dbReference>
<accession>A0A172RZC9</accession>
<dbReference type="InterPro" id="IPR020546">
    <property type="entry name" value="ATP_synth_F1_dsu/esu_N"/>
</dbReference>
<name>A0A172RZC9_9ACTN</name>
<protein>
    <recommendedName>
        <fullName evidence="8">ATP synthase epsilon chain</fullName>
    </recommendedName>
    <alternativeName>
        <fullName evidence="8">ATP synthase F1 sector epsilon subunit</fullName>
    </alternativeName>
    <alternativeName>
        <fullName evidence="8">F-ATPase epsilon subunit</fullName>
    </alternativeName>
</protein>
<evidence type="ECO:0000256" key="4">
    <source>
        <dbReference type="ARBA" id="ARBA00023065"/>
    </source>
</evidence>
<evidence type="ECO:0000256" key="7">
    <source>
        <dbReference type="ARBA" id="ARBA00023310"/>
    </source>
</evidence>
<comment type="subunit">
    <text evidence="8 9">F-type ATPases have 2 components, CF(1) - the catalytic core - and CF(0) - the membrane proton channel. CF(1) has five subunits: alpha(3), beta(3), gamma(1), delta(1), epsilon(1). CF(0) has three main subunits: a, b and c.</text>
</comment>
<dbReference type="OrthoDB" id="9791445at2"/>
<dbReference type="Pfam" id="PF02823">
    <property type="entry name" value="ATP-synt_DE_N"/>
    <property type="match status" value="1"/>
</dbReference>
<comment type="function">
    <text evidence="8">Produces ATP from ADP in the presence of a proton gradient across the membrane.</text>
</comment>
<dbReference type="InterPro" id="IPR036771">
    <property type="entry name" value="ATPsynth_dsu/esu_N"/>
</dbReference>
<comment type="similarity">
    <text evidence="2 8 9">Belongs to the ATPase epsilon chain family.</text>
</comment>
<dbReference type="PANTHER" id="PTHR13822:SF10">
    <property type="entry name" value="ATP SYNTHASE EPSILON CHAIN, CHLOROPLASTIC"/>
    <property type="match status" value="1"/>
</dbReference>
<keyword evidence="7 8" id="KW-0066">ATP synthesis</keyword>
<dbReference type="RefSeq" id="WP_066663758.1">
    <property type="nucleotide sequence ID" value="NZ_CP011402.1"/>
</dbReference>
<dbReference type="AlphaFoldDB" id="A0A172RZC9"/>
<evidence type="ECO:0000256" key="3">
    <source>
        <dbReference type="ARBA" id="ARBA00022448"/>
    </source>
</evidence>
<dbReference type="KEGG" id="ddt:AAY81_08135"/>
<dbReference type="GO" id="GO:0012505">
    <property type="term" value="C:endomembrane system"/>
    <property type="evidence" value="ECO:0007669"/>
    <property type="project" value="UniProtKB-SubCell"/>
</dbReference>
<dbReference type="GO" id="GO:0046933">
    <property type="term" value="F:proton-transporting ATP synthase activity, rotational mechanism"/>
    <property type="evidence" value="ECO:0007669"/>
    <property type="project" value="UniProtKB-UniRule"/>
</dbReference>
<dbReference type="HAMAP" id="MF_00530">
    <property type="entry name" value="ATP_synth_epsil_bac"/>
    <property type="match status" value="1"/>
</dbReference>
<dbReference type="Proteomes" id="UP000182975">
    <property type="component" value="Unassembled WGS sequence"/>
</dbReference>
<evidence type="ECO:0000256" key="9">
    <source>
        <dbReference type="RuleBase" id="RU003656"/>
    </source>
</evidence>
<feature type="domain" description="ATP synthase F1 complex delta/epsilon subunit N-terminal" evidence="11">
    <location>
        <begin position="5"/>
        <end position="84"/>
    </location>
</feature>
<gene>
    <name evidence="8" type="primary">atpC</name>
    <name evidence="12" type="ORF">SAMN02910314_00448</name>
</gene>
<sequence>MASITCDIVTPVKKLFGEDCYMVVVPGVEGNMGFLPGHAQLMSTLADGVVRVYSDANTVSSTYALQGGYVQVTGEKVIVLADRAVPVESIDLEAVRAQIAEAEEAIKAETDEAAKALAEADLAWYKVQEHAASGNVAA</sequence>
<evidence type="ECO:0000313" key="12">
    <source>
        <dbReference type="EMBL" id="SEO52447.1"/>
    </source>
</evidence>
<keyword evidence="4 8" id="KW-0406">Ion transport</keyword>
<keyword evidence="8" id="KW-0375">Hydrogen ion transport</keyword>
<keyword evidence="10" id="KW-0175">Coiled coil</keyword>
<organism evidence="12 13">
    <name type="scientific">Denitrobacterium detoxificans</name>
    <dbReference type="NCBI Taxonomy" id="79604"/>
    <lineage>
        <taxon>Bacteria</taxon>
        <taxon>Bacillati</taxon>
        <taxon>Actinomycetota</taxon>
        <taxon>Coriobacteriia</taxon>
        <taxon>Eggerthellales</taxon>
        <taxon>Eggerthellaceae</taxon>
        <taxon>Denitrobacterium</taxon>
    </lineage>
</organism>
<evidence type="ECO:0000256" key="2">
    <source>
        <dbReference type="ARBA" id="ARBA00005712"/>
    </source>
</evidence>
<comment type="subcellular location">
    <subcellularLocation>
        <location evidence="8">Cell membrane</location>
        <topology evidence="8">Peripheral membrane protein</topology>
    </subcellularLocation>
    <subcellularLocation>
        <location evidence="1">Endomembrane system</location>
        <topology evidence="1">Peripheral membrane protein</topology>
    </subcellularLocation>
</comment>